<reference evidence="1 2" key="1">
    <citation type="submission" date="2022-01" db="EMBL/GenBank/DDBJ databases">
        <title>A chromosome-scale genome assembly of the false clownfish, Amphiprion ocellaris.</title>
        <authorList>
            <person name="Ryu T."/>
        </authorList>
    </citation>
    <scope>NUCLEOTIDE SEQUENCE [LARGE SCALE GENOMIC DNA]</scope>
</reference>
<reference evidence="1" key="2">
    <citation type="submission" date="2025-08" db="UniProtKB">
        <authorList>
            <consortium name="Ensembl"/>
        </authorList>
    </citation>
    <scope>IDENTIFICATION</scope>
</reference>
<protein>
    <submittedName>
        <fullName evidence="1">Uncharacterized protein</fullName>
    </submittedName>
</protein>
<dbReference type="Proteomes" id="UP001501940">
    <property type="component" value="Chromosome 16"/>
</dbReference>
<organism evidence="1 2">
    <name type="scientific">Amphiprion ocellaris</name>
    <name type="common">Clown anemonefish</name>
    <dbReference type="NCBI Taxonomy" id="80972"/>
    <lineage>
        <taxon>Eukaryota</taxon>
        <taxon>Metazoa</taxon>
        <taxon>Chordata</taxon>
        <taxon>Craniata</taxon>
        <taxon>Vertebrata</taxon>
        <taxon>Euteleostomi</taxon>
        <taxon>Actinopterygii</taxon>
        <taxon>Neopterygii</taxon>
        <taxon>Teleostei</taxon>
        <taxon>Neoteleostei</taxon>
        <taxon>Acanthomorphata</taxon>
        <taxon>Ovalentaria</taxon>
        <taxon>Pomacentridae</taxon>
        <taxon>Amphiprion</taxon>
    </lineage>
</organism>
<evidence type="ECO:0000313" key="1">
    <source>
        <dbReference type="Ensembl" id="ENSAOCP00000003025.2"/>
    </source>
</evidence>
<sequence>MWQQLKMKYKTLFKQDRITTPGCYLKTLTQKQDPLRRSSSTLHVPKGHKSALFHAFWGMIRPPKVHFKMS</sequence>
<proteinExistence type="predicted"/>
<name>A0A3Q1ANR2_AMPOC</name>
<dbReference type="Ensembl" id="ENSAOCT00000010497.2">
    <property type="protein sequence ID" value="ENSAOCP00000003025.2"/>
    <property type="gene ID" value="ENSAOCG00000006231.2"/>
</dbReference>
<reference evidence="1" key="3">
    <citation type="submission" date="2025-09" db="UniProtKB">
        <authorList>
            <consortium name="Ensembl"/>
        </authorList>
    </citation>
    <scope>IDENTIFICATION</scope>
</reference>
<accession>A0A3Q1ANR2</accession>
<evidence type="ECO:0000313" key="2">
    <source>
        <dbReference type="Proteomes" id="UP001501940"/>
    </source>
</evidence>
<dbReference type="AlphaFoldDB" id="A0A3Q1ANR2"/>
<keyword evidence="2" id="KW-1185">Reference proteome</keyword>